<reference evidence="2" key="1">
    <citation type="submission" date="2021-01" db="EMBL/GenBank/DDBJ databases">
        <authorList>
            <person name="Corre E."/>
            <person name="Pelletier E."/>
            <person name="Niang G."/>
            <person name="Scheremetjew M."/>
            <person name="Finn R."/>
            <person name="Kale V."/>
            <person name="Holt S."/>
            <person name="Cochrane G."/>
            <person name="Meng A."/>
            <person name="Brown T."/>
            <person name="Cohen L."/>
        </authorList>
    </citation>
    <scope>NUCLEOTIDE SEQUENCE</scope>
    <source>
        <strain evidence="2">10249 10 AB</strain>
    </source>
</reference>
<dbReference type="AlphaFoldDB" id="A0A7S4ERH2"/>
<sequence length="274" mass="31409">MTDDQVDTRNLAAMDGHEVRGGFRCHHYDAEDEKFTKPYEWKHCKEMEVGETYEVHWPHSAAGACGTVNQYQTPFYDGVFCNLDLETFSTLGPQDIASAVGVQAQIYTVVNDEAYFYPDLIRGWIADGVDGMAQDIAYYTGSTTGTSRSNTICSQYTPITWQVDRKCHMISASSFDKLCYDMKLQRDDMSSDLHAHGSRELVKDDMVANNQARNRKLHDHDHDHNGAHGHDHDHDNVVHTHDHEANGDITEEQKRHLRAYGHYHKSSDHHHEWY</sequence>
<dbReference type="EMBL" id="HBIX01035393">
    <property type="protein sequence ID" value="CAE0730372.1"/>
    <property type="molecule type" value="Transcribed_RNA"/>
</dbReference>
<dbReference type="Pfam" id="PF10563">
    <property type="entry name" value="CA_like"/>
    <property type="match status" value="1"/>
</dbReference>
<gene>
    <name evidence="2" type="ORF">PAUS00366_LOCUS23158</name>
</gene>
<feature type="compositionally biased region" description="Basic and acidic residues" evidence="1">
    <location>
        <begin position="218"/>
        <end position="240"/>
    </location>
</feature>
<dbReference type="InterPro" id="IPR018883">
    <property type="entry name" value="Delta_CA"/>
</dbReference>
<evidence type="ECO:0000256" key="1">
    <source>
        <dbReference type="SAM" id="MobiDB-lite"/>
    </source>
</evidence>
<name>A0A7S4ERH2_9STRA</name>
<evidence type="ECO:0000313" key="2">
    <source>
        <dbReference type="EMBL" id="CAE0730372.1"/>
    </source>
</evidence>
<feature type="region of interest" description="Disordered" evidence="1">
    <location>
        <begin position="217"/>
        <end position="240"/>
    </location>
</feature>
<protein>
    <submittedName>
        <fullName evidence="2">Uncharacterized protein</fullName>
    </submittedName>
</protein>
<organism evidence="2">
    <name type="scientific">Pseudo-nitzschia australis</name>
    <dbReference type="NCBI Taxonomy" id="44445"/>
    <lineage>
        <taxon>Eukaryota</taxon>
        <taxon>Sar</taxon>
        <taxon>Stramenopiles</taxon>
        <taxon>Ochrophyta</taxon>
        <taxon>Bacillariophyta</taxon>
        <taxon>Bacillariophyceae</taxon>
        <taxon>Bacillariophycidae</taxon>
        <taxon>Bacillariales</taxon>
        <taxon>Bacillariaceae</taxon>
        <taxon>Pseudo-nitzschia</taxon>
    </lineage>
</organism>
<proteinExistence type="predicted"/>
<accession>A0A7S4ERH2</accession>